<sequence>MKKLFVAIRKGNLELVKELLEKKPELISCTAKQPPKKDDGQSPLQVAIKSGNPDIAEYLLDLGADVNFMEQESCNEWRMPVVHDAIMAAVRCSRYIYLPWGEKEWKLCRTKDQSDKAFHILERMFEKQANINGHDSYGISCLGRAILDARQILPSYNYVEKKLEDKPLNDELNEDLTRIFNLLLKQGANINEVDPRLGQSLSEFYSKEPVAQFFLK</sequence>
<keyword evidence="1" id="KW-0677">Repeat</keyword>
<dbReference type="PROSITE" id="PS50297">
    <property type="entry name" value="ANK_REP_REGION"/>
    <property type="match status" value="1"/>
</dbReference>
<evidence type="ECO:0000256" key="1">
    <source>
        <dbReference type="ARBA" id="ARBA00022737"/>
    </source>
</evidence>
<dbReference type="Gene3D" id="1.25.40.20">
    <property type="entry name" value="Ankyrin repeat-containing domain"/>
    <property type="match status" value="1"/>
</dbReference>
<reference evidence="4 5" key="1">
    <citation type="submission" date="2024-07" db="EMBL/GenBank/DDBJ databases">
        <title>Characterization of a bacterium isolated from hydrolysated instant sea cucumber by whole-genome sequencing and metabolomics.</title>
        <authorList>
            <person name="Luo X."/>
            <person name="Zhang Z."/>
            <person name="Zheng Z."/>
            <person name="Zhang W."/>
            <person name="Ming T."/>
            <person name="Jiao L."/>
            <person name="Su X."/>
            <person name="Kong F."/>
            <person name="Xu J."/>
        </authorList>
    </citation>
    <scope>NUCLEOTIDE SEQUENCE [LARGE SCALE GENOMIC DNA]</scope>
    <source>
        <strain evidence="4 5">XL-2024</strain>
    </source>
</reference>
<evidence type="ECO:0000313" key="5">
    <source>
        <dbReference type="Proteomes" id="UP001558534"/>
    </source>
</evidence>
<accession>A0ABV3W1X7</accession>
<evidence type="ECO:0000313" key="4">
    <source>
        <dbReference type="EMBL" id="MEX3747190.1"/>
    </source>
</evidence>
<evidence type="ECO:0000256" key="3">
    <source>
        <dbReference type="PROSITE-ProRule" id="PRU00023"/>
    </source>
</evidence>
<keyword evidence="2 3" id="KW-0040">ANK repeat</keyword>
<evidence type="ECO:0000256" key="2">
    <source>
        <dbReference type="ARBA" id="ARBA00023043"/>
    </source>
</evidence>
<keyword evidence="5" id="KW-1185">Reference proteome</keyword>
<dbReference type="InterPro" id="IPR002110">
    <property type="entry name" value="Ankyrin_rpt"/>
</dbReference>
<dbReference type="SUPFAM" id="SSF48403">
    <property type="entry name" value="Ankyrin repeat"/>
    <property type="match status" value="1"/>
</dbReference>
<dbReference type="PROSITE" id="PS50088">
    <property type="entry name" value="ANK_REPEAT"/>
    <property type="match status" value="1"/>
</dbReference>
<dbReference type="PANTHER" id="PTHR24189">
    <property type="entry name" value="MYOTROPHIN"/>
    <property type="match status" value="1"/>
</dbReference>
<name>A0ABV3W1X7_9BACI</name>
<comment type="caution">
    <text evidence="4">The sequence shown here is derived from an EMBL/GenBank/DDBJ whole genome shotgun (WGS) entry which is preliminary data.</text>
</comment>
<dbReference type="Pfam" id="PF12796">
    <property type="entry name" value="Ank_2"/>
    <property type="match status" value="1"/>
</dbReference>
<dbReference type="SMART" id="SM00248">
    <property type="entry name" value="ANK"/>
    <property type="match status" value="3"/>
</dbReference>
<feature type="repeat" description="ANK" evidence="3">
    <location>
        <begin position="39"/>
        <end position="71"/>
    </location>
</feature>
<dbReference type="EMBL" id="JBFRHK010000013">
    <property type="protein sequence ID" value="MEX3747190.1"/>
    <property type="molecule type" value="Genomic_DNA"/>
</dbReference>
<dbReference type="InterPro" id="IPR050745">
    <property type="entry name" value="Multifunctional_regulatory"/>
</dbReference>
<proteinExistence type="predicted"/>
<dbReference type="Proteomes" id="UP001558534">
    <property type="component" value="Unassembled WGS sequence"/>
</dbReference>
<protein>
    <submittedName>
        <fullName evidence="4">Ankyrin repeat domain-containing protein</fullName>
    </submittedName>
</protein>
<dbReference type="InterPro" id="IPR036770">
    <property type="entry name" value="Ankyrin_rpt-contain_sf"/>
</dbReference>
<dbReference type="PANTHER" id="PTHR24189:SF50">
    <property type="entry name" value="ANKYRIN REPEAT AND SOCS BOX PROTEIN 2"/>
    <property type="match status" value="1"/>
</dbReference>
<organism evidence="4 5">
    <name type="scientific">Lysinibacillus xylanilyticus</name>
    <dbReference type="NCBI Taxonomy" id="582475"/>
    <lineage>
        <taxon>Bacteria</taxon>
        <taxon>Bacillati</taxon>
        <taxon>Bacillota</taxon>
        <taxon>Bacilli</taxon>
        <taxon>Bacillales</taxon>
        <taxon>Bacillaceae</taxon>
        <taxon>Lysinibacillus</taxon>
    </lineage>
</organism>
<gene>
    <name evidence="4" type="ORF">AB1300_18945</name>
</gene>
<dbReference type="RefSeq" id="WP_368637752.1">
    <property type="nucleotide sequence ID" value="NZ_JBFRHK010000013.1"/>
</dbReference>